<reference evidence="2 3" key="1">
    <citation type="journal article" date="2016" name="Genome Announc.">
        <title>Draft Genome Sequences of Five Rapidly Growing Mycobacterium Species, M. thermoresistibile, M. fortuitum subsp. acetamidolyticum, M. canariasense, M. brisbanense, and M. novocastrense.</title>
        <authorList>
            <person name="Katahira K."/>
            <person name="Ogura Y."/>
            <person name="Gotoh Y."/>
            <person name="Hayashi T."/>
        </authorList>
    </citation>
    <scope>NUCLEOTIDE SEQUENCE [LARGE SCALE GENOMIC DNA]</scope>
    <source>
        <strain evidence="2 3">JCM18114</strain>
    </source>
</reference>
<evidence type="ECO:0000313" key="2">
    <source>
        <dbReference type="EMBL" id="GAT10040.1"/>
    </source>
</evidence>
<feature type="domain" description="Haemophore haem-binding" evidence="1">
    <location>
        <begin position="43"/>
        <end position="118"/>
    </location>
</feature>
<name>A0ABQ0KKB7_MYCNV</name>
<evidence type="ECO:0000259" key="1">
    <source>
        <dbReference type="Pfam" id="PF16525"/>
    </source>
</evidence>
<dbReference type="EMBL" id="BCTA01000036">
    <property type="protein sequence ID" value="GAT10040.1"/>
    <property type="molecule type" value="Genomic_DNA"/>
</dbReference>
<evidence type="ECO:0000313" key="3">
    <source>
        <dbReference type="Proteomes" id="UP000069773"/>
    </source>
</evidence>
<dbReference type="Pfam" id="PF16525">
    <property type="entry name" value="MHB"/>
    <property type="match status" value="1"/>
</dbReference>
<comment type="caution">
    <text evidence="2">The sequence shown here is derived from an EMBL/GenBank/DDBJ whole genome shotgun (WGS) entry which is preliminary data.</text>
</comment>
<gene>
    <name evidence="2" type="ORF">RMCN_3173</name>
</gene>
<dbReference type="NCBIfam" id="TIGR04529">
    <property type="entry name" value="MTB_hemophore"/>
    <property type="match status" value="1"/>
</dbReference>
<dbReference type="InterPro" id="IPR032407">
    <property type="entry name" value="MHB"/>
</dbReference>
<proteinExistence type="predicted"/>
<dbReference type="InterPro" id="IPR038378">
    <property type="entry name" value="MHB_sf"/>
</dbReference>
<protein>
    <recommendedName>
        <fullName evidence="1">Haemophore haem-binding domain-containing protein</fullName>
    </recommendedName>
</protein>
<accession>A0ABQ0KKB7</accession>
<organism evidence="2 3">
    <name type="scientific">Mycolicibacterium novocastrense</name>
    <name type="common">Mycobacterium novocastrense</name>
    <dbReference type="NCBI Taxonomy" id="59813"/>
    <lineage>
        <taxon>Bacteria</taxon>
        <taxon>Bacillati</taxon>
        <taxon>Actinomycetota</taxon>
        <taxon>Actinomycetes</taxon>
        <taxon>Mycobacteriales</taxon>
        <taxon>Mycobacteriaceae</taxon>
        <taxon>Mycolicibacterium</taxon>
    </lineage>
</organism>
<sequence>MPAPRTDTEDGRMNRAKRSGLVCGAALVATGVLGAVPVASAAPCTASGLATTASGVLSQAGGYLESHPGANEVLTAAATQPPDAARADVRAYFTAHPNEYLDLRGIAAPLTDMRAQCGIAVSPGQLATLFEAMGE</sequence>
<dbReference type="Proteomes" id="UP000069773">
    <property type="component" value="Unassembled WGS sequence"/>
</dbReference>
<keyword evidence="3" id="KW-1185">Reference proteome</keyword>
<dbReference type="Gene3D" id="1.20.20.20">
    <property type="entry name" value="Haemophore, haem-binding domain"/>
    <property type="match status" value="1"/>
</dbReference>